<protein>
    <recommendedName>
        <fullName evidence="4">Secreted protein</fullName>
    </recommendedName>
</protein>
<dbReference type="Proteomes" id="UP000826195">
    <property type="component" value="Unassembled WGS sequence"/>
</dbReference>
<evidence type="ECO:0008006" key="4">
    <source>
        <dbReference type="Google" id="ProtNLM"/>
    </source>
</evidence>
<gene>
    <name evidence="2" type="ORF">KQX54_002896</name>
</gene>
<evidence type="ECO:0000313" key="2">
    <source>
        <dbReference type="EMBL" id="KAH0566652.1"/>
    </source>
</evidence>
<comment type="caution">
    <text evidence="2">The sequence shown here is derived from an EMBL/GenBank/DDBJ whole genome shotgun (WGS) entry which is preliminary data.</text>
</comment>
<keyword evidence="1" id="KW-1133">Transmembrane helix</keyword>
<accession>A0AAV7J672</accession>
<evidence type="ECO:0000256" key="1">
    <source>
        <dbReference type="SAM" id="Phobius"/>
    </source>
</evidence>
<evidence type="ECO:0000313" key="3">
    <source>
        <dbReference type="Proteomes" id="UP000826195"/>
    </source>
</evidence>
<proteinExistence type="predicted"/>
<name>A0AAV7J672_COTGL</name>
<organism evidence="2 3">
    <name type="scientific">Cotesia glomerata</name>
    <name type="common">Lepidopteran parasitic wasp</name>
    <name type="synonym">Apanteles glomeratus</name>
    <dbReference type="NCBI Taxonomy" id="32391"/>
    <lineage>
        <taxon>Eukaryota</taxon>
        <taxon>Metazoa</taxon>
        <taxon>Ecdysozoa</taxon>
        <taxon>Arthropoda</taxon>
        <taxon>Hexapoda</taxon>
        <taxon>Insecta</taxon>
        <taxon>Pterygota</taxon>
        <taxon>Neoptera</taxon>
        <taxon>Endopterygota</taxon>
        <taxon>Hymenoptera</taxon>
        <taxon>Apocrita</taxon>
        <taxon>Ichneumonoidea</taxon>
        <taxon>Braconidae</taxon>
        <taxon>Microgastrinae</taxon>
        <taxon>Cotesia</taxon>
    </lineage>
</organism>
<dbReference type="EMBL" id="JAHXZJ010000001">
    <property type="protein sequence ID" value="KAH0566652.1"/>
    <property type="molecule type" value="Genomic_DNA"/>
</dbReference>
<reference evidence="2 3" key="1">
    <citation type="journal article" date="2021" name="J. Hered.">
        <title>A chromosome-level genome assembly of the parasitoid wasp, Cotesia glomerata (Hymenoptera: Braconidae).</title>
        <authorList>
            <person name="Pinto B.J."/>
            <person name="Weis J.J."/>
            <person name="Gamble T."/>
            <person name="Ode P.J."/>
            <person name="Paul R."/>
            <person name="Zaspel J.M."/>
        </authorList>
    </citation>
    <scope>NUCLEOTIDE SEQUENCE [LARGE SCALE GENOMIC DNA]</scope>
    <source>
        <strain evidence="2">CgM1</strain>
    </source>
</reference>
<keyword evidence="1" id="KW-0472">Membrane</keyword>
<dbReference type="AlphaFoldDB" id="A0AAV7J672"/>
<keyword evidence="3" id="KW-1185">Reference proteome</keyword>
<keyword evidence="1" id="KW-0812">Transmembrane</keyword>
<sequence>MREYFPAVVVYAAANICVSTQKLAFSSPAYAAAPSLRATATARATELFFNPIYALLFIALIRCRWFLRLAHMKTKRNPCLCCAFDPGTRDLYTIHYTLGRCLSGLCARLCLSRANFVFANRTTCSWHPDHRSYSLFLLSLSGVRVSGLFAPAPRTRDRCPDRGLKLRRFYLSADE</sequence>
<feature type="transmembrane region" description="Helical" evidence="1">
    <location>
        <begin position="47"/>
        <end position="67"/>
    </location>
</feature>